<accession>A0A386AYY8</accession>
<keyword evidence="1" id="KW-0934">Plastid</keyword>
<keyword evidence="1" id="KW-0150">Chloroplast</keyword>
<geneLocation type="chloroplast" evidence="1"/>
<organism evidence="1">
    <name type="scientific">Halimeda minima</name>
    <dbReference type="NCBI Taxonomy" id="170427"/>
    <lineage>
        <taxon>Eukaryota</taxon>
        <taxon>Viridiplantae</taxon>
        <taxon>Chlorophyta</taxon>
        <taxon>core chlorophytes</taxon>
        <taxon>Ulvophyceae</taxon>
        <taxon>TCBD clade</taxon>
        <taxon>Bryopsidales</taxon>
        <taxon>Halimedineae</taxon>
        <taxon>Halimedaceae</taxon>
        <taxon>Halimedeae</taxon>
        <taxon>Halimeda</taxon>
    </lineage>
</organism>
<gene>
    <name evidence="1" type="primary">orf144</name>
</gene>
<dbReference type="EMBL" id="MH591101">
    <property type="protein sequence ID" value="AYC64659.1"/>
    <property type="molecule type" value="Genomic_DNA"/>
</dbReference>
<proteinExistence type="predicted"/>
<reference evidence="1" key="2">
    <citation type="journal article" date="2019" name="Mol. Phylogenet. Evol.">
        <title>Reassessment of the classification of bryopsidales (chlorophyta) based on chloroplast phylogenomic analyses.</title>
        <authorList>
            <person name="Cremen M.C."/>
            <person name="Leliaert F."/>
            <person name="West J."/>
            <person name="Lam D.W."/>
            <person name="Shimada S."/>
            <person name="Lopez-Bautista J.M."/>
            <person name="Verbruggen H."/>
        </authorList>
    </citation>
    <scope>NUCLEOTIDE SEQUENCE</scope>
</reference>
<dbReference type="AlphaFoldDB" id="A0A386AYY8"/>
<reference evidence="1" key="1">
    <citation type="submission" date="2018-07" db="EMBL/GenBank/DDBJ databases">
        <authorList>
            <person name="Quirk P.G."/>
            <person name="Krulwich T.A."/>
        </authorList>
    </citation>
    <scope>NUCLEOTIDE SEQUENCE</scope>
</reference>
<protein>
    <submittedName>
        <fullName evidence="1">Uncharacterized protein</fullName>
    </submittedName>
</protein>
<sequence length="144" mass="16094">MHPRRGSQFWTRPGRARANFLGLGSLSLAEHFAESEALRWLFGLANSASLASLTRQLPKGAFKTSDELTDPPRPGATRLAAAIKLRFSLDLCSPTPPYLGMGGRRAKLLFRNAKLFYQLPFYPCETRGISLFWTVALSPTQEFY</sequence>
<name>A0A386AYY8_9CHLO</name>
<evidence type="ECO:0000313" key="1">
    <source>
        <dbReference type="EMBL" id="AYC64659.1"/>
    </source>
</evidence>